<evidence type="ECO:0000313" key="3">
    <source>
        <dbReference type="Proteomes" id="UP000290289"/>
    </source>
</evidence>
<protein>
    <submittedName>
        <fullName evidence="2">Uncharacterized protein</fullName>
    </submittedName>
</protein>
<keyword evidence="3" id="KW-1185">Reference proteome</keyword>
<name>A0A498KQ92_MALDO</name>
<evidence type="ECO:0000256" key="1">
    <source>
        <dbReference type="SAM" id="MobiDB-lite"/>
    </source>
</evidence>
<organism evidence="2 3">
    <name type="scientific">Malus domestica</name>
    <name type="common">Apple</name>
    <name type="synonym">Pyrus malus</name>
    <dbReference type="NCBI Taxonomy" id="3750"/>
    <lineage>
        <taxon>Eukaryota</taxon>
        <taxon>Viridiplantae</taxon>
        <taxon>Streptophyta</taxon>
        <taxon>Embryophyta</taxon>
        <taxon>Tracheophyta</taxon>
        <taxon>Spermatophyta</taxon>
        <taxon>Magnoliopsida</taxon>
        <taxon>eudicotyledons</taxon>
        <taxon>Gunneridae</taxon>
        <taxon>Pentapetalae</taxon>
        <taxon>rosids</taxon>
        <taxon>fabids</taxon>
        <taxon>Rosales</taxon>
        <taxon>Rosaceae</taxon>
        <taxon>Amygdaloideae</taxon>
        <taxon>Maleae</taxon>
        <taxon>Malus</taxon>
    </lineage>
</organism>
<feature type="region of interest" description="Disordered" evidence="1">
    <location>
        <begin position="87"/>
        <end position="116"/>
    </location>
</feature>
<comment type="caution">
    <text evidence="2">The sequence shown here is derived from an EMBL/GenBank/DDBJ whole genome shotgun (WGS) entry which is preliminary data.</text>
</comment>
<dbReference type="Proteomes" id="UP000290289">
    <property type="component" value="Unassembled WGS sequence"/>
</dbReference>
<accession>A0A498KQ92</accession>
<proteinExistence type="predicted"/>
<dbReference type="EMBL" id="RDQH01000024">
    <property type="protein sequence ID" value="RXI10058.1"/>
    <property type="molecule type" value="Genomic_DNA"/>
</dbReference>
<dbReference type="AlphaFoldDB" id="A0A498KQ92"/>
<reference evidence="2 3" key="1">
    <citation type="submission" date="2018-10" db="EMBL/GenBank/DDBJ databases">
        <title>A high-quality apple genome assembly.</title>
        <authorList>
            <person name="Hu J."/>
        </authorList>
    </citation>
    <scope>NUCLEOTIDE SEQUENCE [LARGE SCALE GENOMIC DNA]</scope>
    <source>
        <strain evidence="3">cv. HFTH1</strain>
        <tissue evidence="2">Young leaf</tissue>
    </source>
</reference>
<evidence type="ECO:0000313" key="2">
    <source>
        <dbReference type="EMBL" id="RXI10058.1"/>
    </source>
</evidence>
<sequence>MRFGQKISGNLQLAGTVEILAKEISHARIETNLEHRKELNGGSYRPYLGRESNELAGTLSDSRRSYGWEEDGGDLVFEVAGERGGYVAWGEASQEREEKDEGQREKKEDEPREEER</sequence>
<feature type="compositionally biased region" description="Basic and acidic residues" evidence="1">
    <location>
        <begin position="93"/>
        <end position="116"/>
    </location>
</feature>
<gene>
    <name evidence="2" type="ORF">DVH24_005495</name>
</gene>